<dbReference type="PANTHER" id="PTHR38775">
    <property type="entry name" value="INNER MEMBRANE PROTEIN-RELATED"/>
    <property type="match status" value="1"/>
</dbReference>
<accession>A0A5B2UQ11</accession>
<dbReference type="Proteomes" id="UP000325296">
    <property type="component" value="Unassembled WGS sequence"/>
</dbReference>
<dbReference type="RefSeq" id="WP_032858117.1">
    <property type="nucleotide sequence ID" value="NZ_BMNU01000008.1"/>
</dbReference>
<evidence type="ECO:0000313" key="3">
    <source>
        <dbReference type="EMBL" id="SDU83230.1"/>
    </source>
</evidence>
<feature type="transmembrane region" description="Helical" evidence="1">
    <location>
        <begin position="36"/>
        <end position="57"/>
    </location>
</feature>
<dbReference type="InterPro" id="IPR009525">
    <property type="entry name" value="DUF1145"/>
</dbReference>
<keyword evidence="4" id="KW-1185">Reference proteome</keyword>
<evidence type="ECO:0000256" key="1">
    <source>
        <dbReference type="SAM" id="Phobius"/>
    </source>
</evidence>
<evidence type="ECO:0000313" key="2">
    <source>
        <dbReference type="EMBL" id="KAA2228167.1"/>
    </source>
</evidence>
<keyword evidence="1" id="KW-1133">Transmembrane helix</keyword>
<evidence type="ECO:0000313" key="5">
    <source>
        <dbReference type="Proteomes" id="UP000325296"/>
    </source>
</evidence>
<reference evidence="2 5" key="2">
    <citation type="submission" date="2019-09" db="EMBL/GenBank/DDBJ databases">
        <title>Draft genome sequence of Pseudomonas brenneri CCUG 51514(T).</title>
        <authorList>
            <person name="Tunovic T."/>
            <person name="Pineiro-Iglesias B."/>
            <person name="Unosson C."/>
            <person name="Inganas E."/>
            <person name="Ohlen M."/>
            <person name="Cardew S."/>
            <person name="Jensie-Markopoulos S."/>
            <person name="Salva-Serra F."/>
            <person name="Jaen-Luchoro D."/>
            <person name="Svensson-Stadler L."/>
            <person name="Chun J."/>
            <person name="Moore E."/>
        </authorList>
    </citation>
    <scope>NUCLEOTIDE SEQUENCE [LARGE SCALE GENOMIC DNA]</scope>
    <source>
        <strain evidence="2 5">CCUG 51514</strain>
    </source>
</reference>
<keyword evidence="1" id="KW-0472">Membrane</keyword>
<gene>
    <name evidence="2" type="ORF">F1720_19245</name>
    <name evidence="3" type="ORF">SAMN04490181_0203</name>
</gene>
<proteinExistence type="predicted"/>
<dbReference type="PANTHER" id="PTHR38775:SF1">
    <property type="entry name" value="INNER MEMBRANE PROTEIN"/>
    <property type="match status" value="1"/>
</dbReference>
<dbReference type="Proteomes" id="UP000199620">
    <property type="component" value="Chromosome I"/>
</dbReference>
<dbReference type="Pfam" id="PF06611">
    <property type="entry name" value="DUF1145"/>
    <property type="match status" value="1"/>
</dbReference>
<dbReference type="EMBL" id="VUOL01000011">
    <property type="protein sequence ID" value="KAA2228167.1"/>
    <property type="molecule type" value="Genomic_DNA"/>
</dbReference>
<name>A0A5B2UQ11_9PSED</name>
<dbReference type="OrthoDB" id="7032679at2"/>
<protein>
    <submittedName>
        <fullName evidence="2">DUF1145 domain-containing protein</fullName>
    </submittedName>
    <submittedName>
        <fullName evidence="3">Membrane protein</fullName>
    </submittedName>
</protein>
<organism evidence="2 5">
    <name type="scientific">Pseudomonas brenneri</name>
    <dbReference type="NCBI Taxonomy" id="129817"/>
    <lineage>
        <taxon>Bacteria</taxon>
        <taxon>Pseudomonadati</taxon>
        <taxon>Pseudomonadota</taxon>
        <taxon>Gammaproteobacteria</taxon>
        <taxon>Pseudomonadales</taxon>
        <taxon>Pseudomonadaceae</taxon>
        <taxon>Pseudomonas</taxon>
    </lineage>
</organism>
<reference evidence="3 4" key="1">
    <citation type="submission" date="2016-10" db="EMBL/GenBank/DDBJ databases">
        <authorList>
            <person name="Varghese N."/>
            <person name="Submissions S."/>
        </authorList>
    </citation>
    <scope>NUCLEOTIDE SEQUENCE [LARGE SCALE GENOMIC DNA]</scope>
    <source>
        <strain evidence="3 4">BS2771</strain>
    </source>
</reference>
<dbReference type="EMBL" id="LT629800">
    <property type="protein sequence ID" value="SDU83230.1"/>
    <property type="molecule type" value="Genomic_DNA"/>
</dbReference>
<dbReference type="AlphaFoldDB" id="A0A5B2UQ11"/>
<sequence>MKLFLRVGKLLALLFWAVVLVNLFKPLTNPFHLLVNLVGSLLLLTHLLELVLFNASVKHRAHPWRDRLLILLLGMFHIKSLPAPTAVDDQDNKDANHA</sequence>
<keyword evidence="1" id="KW-0812">Transmembrane</keyword>
<evidence type="ECO:0000313" key="4">
    <source>
        <dbReference type="Proteomes" id="UP000199620"/>
    </source>
</evidence>